<evidence type="ECO:0000313" key="2">
    <source>
        <dbReference type="Proteomes" id="UP000298652"/>
    </source>
</evidence>
<name>A0A4U6UBV3_SETVI</name>
<reference evidence="1" key="1">
    <citation type="submission" date="2019-03" db="EMBL/GenBank/DDBJ databases">
        <title>WGS assembly of Setaria viridis.</title>
        <authorList>
            <person name="Huang P."/>
            <person name="Jenkins J."/>
            <person name="Grimwood J."/>
            <person name="Barry K."/>
            <person name="Healey A."/>
            <person name="Mamidi S."/>
            <person name="Sreedasyam A."/>
            <person name="Shu S."/>
            <person name="Feldman M."/>
            <person name="Wu J."/>
            <person name="Yu Y."/>
            <person name="Chen C."/>
            <person name="Johnson J."/>
            <person name="Rokhsar D."/>
            <person name="Baxter I."/>
            <person name="Schmutz J."/>
            <person name="Brutnell T."/>
            <person name="Kellogg E."/>
        </authorList>
    </citation>
    <scope>NUCLEOTIDE SEQUENCE [LARGE SCALE GENOMIC DNA]</scope>
</reference>
<proteinExistence type="predicted"/>
<protein>
    <submittedName>
        <fullName evidence="1">Uncharacterized protein</fullName>
    </submittedName>
</protein>
<dbReference type="Gramene" id="TKW12235">
    <property type="protein sequence ID" value="TKW12235"/>
    <property type="gene ID" value="SEVIR_5G023766v2"/>
</dbReference>
<dbReference type="AlphaFoldDB" id="A0A4U6UBV3"/>
<dbReference type="Proteomes" id="UP000298652">
    <property type="component" value="Chromosome 5"/>
</dbReference>
<accession>A0A4U6UBV3</accession>
<gene>
    <name evidence="1" type="ORF">SEVIR_5G023766v2</name>
</gene>
<sequence>MYEGEATRRFRHSEVAWLIDRDLRERGNISQHSDSDIRNRSVTWSTAAGVAKPPRAVYLRGDEGEAESNGG</sequence>
<dbReference type="EMBL" id="CM016556">
    <property type="protein sequence ID" value="TKW12235.1"/>
    <property type="molecule type" value="Genomic_DNA"/>
</dbReference>
<organism evidence="1 2">
    <name type="scientific">Setaria viridis</name>
    <name type="common">Green bristlegrass</name>
    <name type="synonym">Setaria italica subsp. viridis</name>
    <dbReference type="NCBI Taxonomy" id="4556"/>
    <lineage>
        <taxon>Eukaryota</taxon>
        <taxon>Viridiplantae</taxon>
        <taxon>Streptophyta</taxon>
        <taxon>Embryophyta</taxon>
        <taxon>Tracheophyta</taxon>
        <taxon>Spermatophyta</taxon>
        <taxon>Magnoliopsida</taxon>
        <taxon>Liliopsida</taxon>
        <taxon>Poales</taxon>
        <taxon>Poaceae</taxon>
        <taxon>PACMAD clade</taxon>
        <taxon>Panicoideae</taxon>
        <taxon>Panicodae</taxon>
        <taxon>Paniceae</taxon>
        <taxon>Cenchrinae</taxon>
        <taxon>Setaria</taxon>
    </lineage>
</organism>
<keyword evidence="2" id="KW-1185">Reference proteome</keyword>
<evidence type="ECO:0000313" key="1">
    <source>
        <dbReference type="EMBL" id="TKW12235.1"/>
    </source>
</evidence>